<feature type="region of interest" description="Disordered" evidence="8">
    <location>
        <begin position="167"/>
        <end position="275"/>
    </location>
</feature>
<dbReference type="OrthoDB" id="8251629at2759"/>
<gene>
    <name evidence="10" type="ORF">HERILL_LOCUS10024</name>
</gene>
<dbReference type="GO" id="GO:0003690">
    <property type="term" value="F:double-stranded DNA binding"/>
    <property type="evidence" value="ECO:0007669"/>
    <property type="project" value="TreeGrafter"/>
</dbReference>
<dbReference type="PANTHER" id="PTHR11467:SF20">
    <property type="entry name" value="H15 DOMAIN-CONTAINING PROTEIN-RELATED"/>
    <property type="match status" value="1"/>
</dbReference>
<evidence type="ECO:0000256" key="1">
    <source>
        <dbReference type="ARBA" id="ARBA00002809"/>
    </source>
</evidence>
<dbReference type="SMART" id="SM00526">
    <property type="entry name" value="H15"/>
    <property type="match status" value="1"/>
</dbReference>
<dbReference type="GO" id="GO:0030527">
    <property type="term" value="F:structural constituent of chromatin"/>
    <property type="evidence" value="ECO:0007669"/>
    <property type="project" value="InterPro"/>
</dbReference>
<evidence type="ECO:0000256" key="6">
    <source>
        <dbReference type="ARBA" id="ARBA00023242"/>
    </source>
</evidence>
<dbReference type="InterPro" id="IPR036388">
    <property type="entry name" value="WH-like_DNA-bd_sf"/>
</dbReference>
<evidence type="ECO:0000313" key="11">
    <source>
        <dbReference type="Proteomes" id="UP000594454"/>
    </source>
</evidence>
<evidence type="ECO:0000313" key="10">
    <source>
        <dbReference type="EMBL" id="CAD7087307.1"/>
    </source>
</evidence>
<protein>
    <recommendedName>
        <fullName evidence="9">H15 domain-containing protein</fullName>
    </recommendedName>
</protein>
<feature type="domain" description="H15" evidence="9">
    <location>
        <begin position="107"/>
        <end position="181"/>
    </location>
</feature>
<evidence type="ECO:0000259" key="9">
    <source>
        <dbReference type="PROSITE" id="PS51504"/>
    </source>
</evidence>
<evidence type="ECO:0000256" key="3">
    <source>
        <dbReference type="ARBA" id="ARBA00004286"/>
    </source>
</evidence>
<dbReference type="GO" id="GO:0006334">
    <property type="term" value="P:nucleosome assembly"/>
    <property type="evidence" value="ECO:0007669"/>
    <property type="project" value="InterPro"/>
</dbReference>
<dbReference type="PROSITE" id="PS51504">
    <property type="entry name" value="H15"/>
    <property type="match status" value="1"/>
</dbReference>
<comment type="subcellular location">
    <subcellularLocation>
        <location evidence="3">Chromosome</location>
    </subcellularLocation>
    <subcellularLocation>
        <location evidence="2 7">Nucleus</location>
    </subcellularLocation>
</comment>
<evidence type="ECO:0000256" key="4">
    <source>
        <dbReference type="ARBA" id="ARBA00022454"/>
    </source>
</evidence>
<organism evidence="10 11">
    <name type="scientific">Hermetia illucens</name>
    <name type="common">Black soldier fly</name>
    <dbReference type="NCBI Taxonomy" id="343691"/>
    <lineage>
        <taxon>Eukaryota</taxon>
        <taxon>Metazoa</taxon>
        <taxon>Ecdysozoa</taxon>
        <taxon>Arthropoda</taxon>
        <taxon>Hexapoda</taxon>
        <taxon>Insecta</taxon>
        <taxon>Pterygota</taxon>
        <taxon>Neoptera</taxon>
        <taxon>Endopterygota</taxon>
        <taxon>Diptera</taxon>
        <taxon>Brachycera</taxon>
        <taxon>Stratiomyomorpha</taxon>
        <taxon>Stratiomyidae</taxon>
        <taxon>Hermetiinae</taxon>
        <taxon>Hermetia</taxon>
    </lineage>
</organism>
<evidence type="ECO:0000256" key="5">
    <source>
        <dbReference type="ARBA" id="ARBA00023125"/>
    </source>
</evidence>
<dbReference type="GO" id="GO:0031492">
    <property type="term" value="F:nucleosomal DNA binding"/>
    <property type="evidence" value="ECO:0007669"/>
    <property type="project" value="TreeGrafter"/>
</dbReference>
<dbReference type="Proteomes" id="UP000594454">
    <property type="component" value="Chromosome 4"/>
</dbReference>
<dbReference type="InterPro" id="IPR005819">
    <property type="entry name" value="H1/H5"/>
</dbReference>
<feature type="region of interest" description="Disordered" evidence="8">
    <location>
        <begin position="88"/>
        <end position="113"/>
    </location>
</feature>
<feature type="compositionally biased region" description="Basic residues" evidence="8">
    <location>
        <begin position="214"/>
        <end position="224"/>
    </location>
</feature>
<keyword evidence="5 7" id="KW-0238">DNA-binding</keyword>
<dbReference type="CDD" id="cd00073">
    <property type="entry name" value="H15"/>
    <property type="match status" value="1"/>
</dbReference>
<sequence length="275" mass="29231">MTKLTKQTKNNKQNYLAISYCNSILSINEKRKYLRPFFQILIICGDTCRIDVQTLSNCRVCVQVFVDRIVGEVFAMAVESAPIAAAGSPKKAKKGAGGPKKPKSKPTHPPTSSMVDAAIKALKERGGSSLPAIKKYLAVNYMVDVEKLAPFIKKYLKGAVASGKLIQPKGTGASGSFKLPAKEKKEKSTKKPAAKKPKAAAKPKKTGEKEAAKPKKIASPKKKAVGAAKAAKKSGSVKAKAPKEKKPKAAKVAKKAPKPKTAAKKAAPKKTAAKK</sequence>
<keyword evidence="4 7" id="KW-0158">Chromosome</keyword>
<dbReference type="Gene3D" id="1.10.10.10">
    <property type="entry name" value="Winged helix-like DNA-binding domain superfamily/Winged helix DNA-binding domain"/>
    <property type="match status" value="1"/>
</dbReference>
<evidence type="ECO:0000256" key="8">
    <source>
        <dbReference type="SAM" id="MobiDB-lite"/>
    </source>
</evidence>
<dbReference type="PANTHER" id="PTHR11467">
    <property type="entry name" value="HISTONE H1"/>
    <property type="match status" value="1"/>
</dbReference>
<feature type="compositionally biased region" description="Basic residues" evidence="8">
    <location>
        <begin position="243"/>
        <end position="275"/>
    </location>
</feature>
<feature type="compositionally biased region" description="Low complexity" evidence="8">
    <location>
        <begin position="225"/>
        <end position="239"/>
    </location>
</feature>
<proteinExistence type="inferred from homology"/>
<dbReference type="SUPFAM" id="SSF46785">
    <property type="entry name" value="Winged helix' DNA-binding domain"/>
    <property type="match status" value="1"/>
</dbReference>
<reference evidence="10 11" key="1">
    <citation type="submission" date="2020-11" db="EMBL/GenBank/DDBJ databases">
        <authorList>
            <person name="Wallbank WR R."/>
            <person name="Pardo Diaz C."/>
            <person name="Kozak K."/>
            <person name="Martin S."/>
            <person name="Jiggins C."/>
            <person name="Moest M."/>
            <person name="Warren A I."/>
            <person name="Generalovic N T."/>
            <person name="Byers J.R.P. K."/>
            <person name="Montejo-Kovacevich G."/>
            <person name="Yen C E."/>
        </authorList>
    </citation>
    <scope>NUCLEOTIDE SEQUENCE [LARGE SCALE GENOMIC DNA]</scope>
</reference>
<comment type="function">
    <text evidence="1">Histones H1 are necessary for the condensation of nucleosome chains into higher-order structures.</text>
</comment>
<evidence type="ECO:0000256" key="7">
    <source>
        <dbReference type="RuleBase" id="RU003894"/>
    </source>
</evidence>
<dbReference type="FunFam" id="1.10.10.10:FF:000140">
    <property type="entry name" value="Histone H1.0"/>
    <property type="match status" value="1"/>
</dbReference>
<dbReference type="GO" id="GO:0045910">
    <property type="term" value="P:negative regulation of DNA recombination"/>
    <property type="evidence" value="ECO:0007669"/>
    <property type="project" value="TreeGrafter"/>
</dbReference>
<dbReference type="InParanoid" id="A0A7R8YVH2"/>
<keyword evidence="11" id="KW-1185">Reference proteome</keyword>
<dbReference type="Pfam" id="PF00538">
    <property type="entry name" value="Linker_histone"/>
    <property type="match status" value="1"/>
</dbReference>
<dbReference type="InterPro" id="IPR036390">
    <property type="entry name" value="WH_DNA-bd_sf"/>
</dbReference>
<dbReference type="GO" id="GO:0000786">
    <property type="term" value="C:nucleosome"/>
    <property type="evidence" value="ECO:0007669"/>
    <property type="project" value="InterPro"/>
</dbReference>
<feature type="compositionally biased region" description="Basic residues" evidence="8">
    <location>
        <begin position="90"/>
        <end position="106"/>
    </location>
</feature>
<dbReference type="GO" id="GO:0030261">
    <property type="term" value="P:chromosome condensation"/>
    <property type="evidence" value="ECO:0007669"/>
    <property type="project" value="TreeGrafter"/>
</dbReference>
<dbReference type="InterPro" id="IPR005818">
    <property type="entry name" value="Histone_H1/H5_H15"/>
</dbReference>
<keyword evidence="6 7" id="KW-0539">Nucleus</keyword>
<comment type="similarity">
    <text evidence="7">Belongs to the histone H1/H5 family.</text>
</comment>
<evidence type="ECO:0000256" key="2">
    <source>
        <dbReference type="ARBA" id="ARBA00004123"/>
    </source>
</evidence>
<dbReference type="EMBL" id="LR899012">
    <property type="protein sequence ID" value="CAD7087307.1"/>
    <property type="molecule type" value="Genomic_DNA"/>
</dbReference>
<dbReference type="OMA" id="CRIDVQT"/>
<name>A0A7R8YVH2_HERIL</name>
<dbReference type="PRINTS" id="PR00624">
    <property type="entry name" value="HISTONEH5"/>
</dbReference>
<dbReference type="AlphaFoldDB" id="A0A7R8YVH2"/>
<dbReference type="GO" id="GO:0005634">
    <property type="term" value="C:nucleus"/>
    <property type="evidence" value="ECO:0007669"/>
    <property type="project" value="UniProtKB-SubCell"/>
</dbReference>
<feature type="compositionally biased region" description="Basic residues" evidence="8">
    <location>
        <begin position="187"/>
        <end position="204"/>
    </location>
</feature>
<accession>A0A7R8YVH2</accession>